<dbReference type="PANTHER" id="PTHR43520:SF8">
    <property type="entry name" value="P-TYPE CU(+) TRANSPORTER"/>
    <property type="match status" value="1"/>
</dbReference>
<dbReference type="InterPro" id="IPR036412">
    <property type="entry name" value="HAD-like_sf"/>
</dbReference>
<evidence type="ECO:0000256" key="7">
    <source>
        <dbReference type="ARBA" id="ARBA00022967"/>
    </source>
</evidence>
<dbReference type="Gene3D" id="3.30.70.100">
    <property type="match status" value="2"/>
</dbReference>
<dbReference type="Gene3D" id="2.70.150.10">
    <property type="entry name" value="Calcium-transporting ATPase, cytoplasmic transduction domain A"/>
    <property type="match status" value="1"/>
</dbReference>
<dbReference type="SUPFAM" id="SSF81653">
    <property type="entry name" value="Calcium ATPase, transduction domain A"/>
    <property type="match status" value="1"/>
</dbReference>
<dbReference type="PROSITE" id="PS50846">
    <property type="entry name" value="HMA_2"/>
    <property type="match status" value="2"/>
</dbReference>
<dbReference type="Proteomes" id="UP000824156">
    <property type="component" value="Unassembled WGS sequence"/>
</dbReference>
<evidence type="ECO:0000313" key="12">
    <source>
        <dbReference type="EMBL" id="HIX55824.1"/>
    </source>
</evidence>
<keyword evidence="10" id="KW-1003">Cell membrane</keyword>
<dbReference type="SFLD" id="SFLDF00027">
    <property type="entry name" value="p-type_atpase"/>
    <property type="match status" value="1"/>
</dbReference>
<dbReference type="Pfam" id="PF00702">
    <property type="entry name" value="Hydrolase"/>
    <property type="match status" value="1"/>
</dbReference>
<evidence type="ECO:0000256" key="1">
    <source>
        <dbReference type="ARBA" id="ARBA00004127"/>
    </source>
</evidence>
<evidence type="ECO:0000256" key="10">
    <source>
        <dbReference type="RuleBase" id="RU362081"/>
    </source>
</evidence>
<feature type="transmembrane region" description="Helical" evidence="10">
    <location>
        <begin position="784"/>
        <end position="803"/>
    </location>
</feature>
<dbReference type="InterPro" id="IPR059000">
    <property type="entry name" value="ATPase_P-type_domA"/>
</dbReference>
<dbReference type="GO" id="GO:0005886">
    <property type="term" value="C:plasma membrane"/>
    <property type="evidence" value="ECO:0007669"/>
    <property type="project" value="UniProtKB-SubCell"/>
</dbReference>
<dbReference type="InterPro" id="IPR023298">
    <property type="entry name" value="ATPase_P-typ_TM_dom_sf"/>
</dbReference>
<dbReference type="InterPro" id="IPR018303">
    <property type="entry name" value="ATPase_P-typ_P_site"/>
</dbReference>
<dbReference type="PRINTS" id="PR00119">
    <property type="entry name" value="CATATPASE"/>
</dbReference>
<evidence type="ECO:0000256" key="2">
    <source>
        <dbReference type="ARBA" id="ARBA00006024"/>
    </source>
</evidence>
<keyword evidence="4 10" id="KW-0479">Metal-binding</keyword>
<dbReference type="GO" id="GO:0016887">
    <property type="term" value="F:ATP hydrolysis activity"/>
    <property type="evidence" value="ECO:0007669"/>
    <property type="project" value="InterPro"/>
</dbReference>
<evidence type="ECO:0000256" key="6">
    <source>
        <dbReference type="ARBA" id="ARBA00022840"/>
    </source>
</evidence>
<dbReference type="SUPFAM" id="SSF55008">
    <property type="entry name" value="HMA, heavy metal-associated domain"/>
    <property type="match status" value="2"/>
</dbReference>
<evidence type="ECO:0000256" key="5">
    <source>
        <dbReference type="ARBA" id="ARBA00022741"/>
    </source>
</evidence>
<dbReference type="InterPro" id="IPR036163">
    <property type="entry name" value="HMA_dom_sf"/>
</dbReference>
<dbReference type="SFLD" id="SFLDG00002">
    <property type="entry name" value="C1.7:_P-type_atpase_like"/>
    <property type="match status" value="1"/>
</dbReference>
<dbReference type="SUPFAM" id="SSF81665">
    <property type="entry name" value="Calcium ATPase, transmembrane domain M"/>
    <property type="match status" value="1"/>
</dbReference>
<dbReference type="GO" id="GO:0005524">
    <property type="term" value="F:ATP binding"/>
    <property type="evidence" value="ECO:0007669"/>
    <property type="project" value="UniProtKB-UniRule"/>
</dbReference>
<evidence type="ECO:0000256" key="3">
    <source>
        <dbReference type="ARBA" id="ARBA00022692"/>
    </source>
</evidence>
<dbReference type="Gene3D" id="3.40.50.1000">
    <property type="entry name" value="HAD superfamily/HAD-like"/>
    <property type="match status" value="1"/>
</dbReference>
<comment type="caution">
    <text evidence="12">The sequence shown here is derived from an EMBL/GenBank/DDBJ whole genome shotgun (WGS) entry which is preliminary data.</text>
</comment>
<dbReference type="InterPro" id="IPR027256">
    <property type="entry name" value="P-typ_ATPase_IB"/>
</dbReference>
<feature type="transmembrane region" description="Helical" evidence="10">
    <location>
        <begin position="414"/>
        <end position="433"/>
    </location>
</feature>
<reference evidence="12" key="2">
    <citation type="submission" date="2021-04" db="EMBL/GenBank/DDBJ databases">
        <authorList>
            <person name="Gilroy R."/>
        </authorList>
    </citation>
    <scope>NUCLEOTIDE SEQUENCE</scope>
    <source>
        <strain evidence="12">1719</strain>
    </source>
</reference>
<feature type="transmembrane region" description="Helical" evidence="10">
    <location>
        <begin position="192"/>
        <end position="214"/>
    </location>
</feature>
<dbReference type="Pfam" id="PF00122">
    <property type="entry name" value="E1-E2_ATPase"/>
    <property type="match status" value="1"/>
</dbReference>
<dbReference type="GO" id="GO:0005507">
    <property type="term" value="F:copper ion binding"/>
    <property type="evidence" value="ECO:0007669"/>
    <property type="project" value="TreeGrafter"/>
</dbReference>
<keyword evidence="5 10" id="KW-0547">Nucleotide-binding</keyword>
<feature type="domain" description="HMA" evidence="11">
    <location>
        <begin position="5"/>
        <end position="73"/>
    </location>
</feature>
<feature type="transmembrane region" description="Helical" evidence="10">
    <location>
        <begin position="167"/>
        <end position="186"/>
    </location>
</feature>
<evidence type="ECO:0000259" key="11">
    <source>
        <dbReference type="PROSITE" id="PS50846"/>
    </source>
</evidence>
<keyword evidence="6 10" id="KW-0067">ATP-binding</keyword>
<feature type="transmembrane region" description="Helical" evidence="10">
    <location>
        <begin position="439"/>
        <end position="462"/>
    </location>
</feature>
<feature type="domain" description="HMA" evidence="11">
    <location>
        <begin position="75"/>
        <end position="141"/>
    </location>
</feature>
<dbReference type="PRINTS" id="PR00943">
    <property type="entry name" value="CUATPASE"/>
</dbReference>
<comment type="similarity">
    <text evidence="2 10">Belongs to the cation transport ATPase (P-type) (TC 3.A.3) family. Type IB subfamily.</text>
</comment>
<dbReference type="CDD" id="cd00371">
    <property type="entry name" value="HMA"/>
    <property type="match status" value="2"/>
</dbReference>
<dbReference type="GO" id="GO:0012505">
    <property type="term" value="C:endomembrane system"/>
    <property type="evidence" value="ECO:0007669"/>
    <property type="project" value="UniProtKB-SubCell"/>
</dbReference>
<proteinExistence type="inferred from homology"/>
<dbReference type="AlphaFoldDB" id="A0A9D2B0D9"/>
<dbReference type="GO" id="GO:0043682">
    <property type="term" value="F:P-type divalent copper transporter activity"/>
    <property type="evidence" value="ECO:0007669"/>
    <property type="project" value="TreeGrafter"/>
</dbReference>
<feature type="transmembrane region" description="Helical" evidence="10">
    <location>
        <begin position="257"/>
        <end position="276"/>
    </location>
</feature>
<gene>
    <name evidence="12" type="ORF">H9853_12460</name>
</gene>
<dbReference type="InterPro" id="IPR023299">
    <property type="entry name" value="ATPase_P-typ_cyto_dom_N"/>
</dbReference>
<keyword evidence="3 10" id="KW-0812">Transmembrane</keyword>
<dbReference type="EMBL" id="DXEZ01000350">
    <property type="protein sequence ID" value="HIX55824.1"/>
    <property type="molecule type" value="Genomic_DNA"/>
</dbReference>
<evidence type="ECO:0000256" key="9">
    <source>
        <dbReference type="ARBA" id="ARBA00023136"/>
    </source>
</evidence>
<dbReference type="InterPro" id="IPR017969">
    <property type="entry name" value="Heavy-metal-associated_CS"/>
</dbReference>
<dbReference type="PANTHER" id="PTHR43520">
    <property type="entry name" value="ATP7, ISOFORM B"/>
    <property type="match status" value="1"/>
</dbReference>
<dbReference type="InterPro" id="IPR001757">
    <property type="entry name" value="P_typ_ATPase"/>
</dbReference>
<dbReference type="InterPro" id="IPR044492">
    <property type="entry name" value="P_typ_ATPase_HD_dom"/>
</dbReference>
<name>A0A9D2B0D9_9SPHI</name>
<comment type="subcellular location">
    <subcellularLocation>
        <location evidence="10">Cell membrane</location>
    </subcellularLocation>
    <subcellularLocation>
        <location evidence="1">Endomembrane system</location>
        <topology evidence="1">Multi-pass membrane protein</topology>
    </subcellularLocation>
</comment>
<dbReference type="NCBIfam" id="TIGR01511">
    <property type="entry name" value="ATPase-IB1_Cu"/>
    <property type="match status" value="1"/>
</dbReference>
<dbReference type="Gene3D" id="3.40.1110.10">
    <property type="entry name" value="Calcium-transporting ATPase, cytoplasmic domain N"/>
    <property type="match status" value="1"/>
</dbReference>
<evidence type="ECO:0000256" key="8">
    <source>
        <dbReference type="ARBA" id="ARBA00022989"/>
    </source>
</evidence>
<feature type="transmembrane region" description="Helical" evidence="10">
    <location>
        <begin position="756"/>
        <end position="778"/>
    </location>
</feature>
<dbReference type="SUPFAM" id="SSF56784">
    <property type="entry name" value="HAD-like"/>
    <property type="match status" value="1"/>
</dbReference>
<evidence type="ECO:0000313" key="13">
    <source>
        <dbReference type="Proteomes" id="UP000824156"/>
    </source>
</evidence>
<organism evidence="12 13">
    <name type="scientific">Candidatus Sphingobacterium stercoripullorum</name>
    <dbReference type="NCBI Taxonomy" id="2838759"/>
    <lineage>
        <taxon>Bacteria</taxon>
        <taxon>Pseudomonadati</taxon>
        <taxon>Bacteroidota</taxon>
        <taxon>Sphingobacteriia</taxon>
        <taxon>Sphingobacteriales</taxon>
        <taxon>Sphingobacteriaceae</taxon>
        <taxon>Sphingobacterium</taxon>
    </lineage>
</organism>
<keyword evidence="7" id="KW-1278">Translocase</keyword>
<dbReference type="SFLD" id="SFLDS00003">
    <property type="entry name" value="Haloacid_Dehalogenase"/>
    <property type="match status" value="1"/>
</dbReference>
<feature type="transmembrane region" description="Helical" evidence="10">
    <location>
        <begin position="226"/>
        <end position="245"/>
    </location>
</feature>
<dbReference type="InterPro" id="IPR006121">
    <property type="entry name" value="HMA_dom"/>
</dbReference>
<dbReference type="FunFam" id="2.70.150.10:FF:000002">
    <property type="entry name" value="Copper-transporting ATPase 1, putative"/>
    <property type="match status" value="1"/>
</dbReference>
<sequence>MENFKNIQIPLEGVDNTHCAVIVQKGLQEIHGINQIDIDTNNGKALLRVDRQNSEDIVLKAIHKIKDLGYRVPVVKKTLPVTEMSCASCASSVESTLQHQPGILKAEVNYANQSAKIEALAGVINYQSLKSAVQSAGYDILIDESENTQGELERLKDQNYQELRKRVLGAMVFAVPLFVIGMFFMDMPYGNYIMWFLSTPMLFYFGRQFFIGAWKQLKHRSANMDTLVAMSTGTAYLYSVVITLFPQLLASKGVEGHVYFEAAGIVIAFILLGKLLEEKAKGQTGSAIKKLMGLRPNTVTVINSDGQAQIIPISNVQVGDRIIVKPGEKIAVDGKVNAGKSFIDESMITGEPIAVEKEKGDSVFAGTINQKGSFEFLAEKVGSDTLLSHIIKMVEEAQGSKAPVQRLVDKISSIFVPIVIAIAAVSFILWIILGGDNGFVQGLVAFVTVLVIACPCALGLATPTAIMVGIGKGAENGILIKDAVSLENGTKVDTVILDKTGTITQGHPSVQEIKWFSQEQKDLHTAVLHGIEKSSEHPLAEAITRHLEESQQFQHLDIEVESLTGLGIKGNYQGTSYYIGSPELIANLKIASDPQTEKWINNHTSQARTVVLFALEDQVLATLAISDQIKDTSKQAISELQDLGIQVHMLTGDNKHTARAVSKEVGISHFQAEIKPDGKAKYVQQLQDSGHVVAMVGDGINDSNALAQSDLSIAMGKGSDIAMEIANMTIISSDLKKIKQSLKLSKDTVKTIRQNLFWAFIYNIIGIPIAAGILYPINGFLLDPMWAGAAMAFSSVSVVTNSLRLKWKK</sequence>
<keyword evidence="8 10" id="KW-1133">Transmembrane helix</keyword>
<accession>A0A9D2B0D9</accession>
<dbReference type="CDD" id="cd02094">
    <property type="entry name" value="P-type_ATPase_Cu-like"/>
    <property type="match status" value="1"/>
</dbReference>
<dbReference type="PROSITE" id="PS01047">
    <property type="entry name" value="HMA_1"/>
    <property type="match status" value="1"/>
</dbReference>
<keyword evidence="9 10" id="KW-0472">Membrane</keyword>
<dbReference type="NCBIfam" id="TIGR01494">
    <property type="entry name" value="ATPase_P-type"/>
    <property type="match status" value="1"/>
</dbReference>
<dbReference type="Pfam" id="PF00403">
    <property type="entry name" value="HMA"/>
    <property type="match status" value="1"/>
</dbReference>
<evidence type="ECO:0000256" key="4">
    <source>
        <dbReference type="ARBA" id="ARBA00022723"/>
    </source>
</evidence>
<dbReference type="PROSITE" id="PS00154">
    <property type="entry name" value="ATPASE_E1_E2"/>
    <property type="match status" value="1"/>
</dbReference>
<dbReference type="NCBIfam" id="TIGR01525">
    <property type="entry name" value="ATPase-IB_hvy"/>
    <property type="match status" value="1"/>
</dbReference>
<reference evidence="12" key="1">
    <citation type="journal article" date="2021" name="PeerJ">
        <title>Extensive microbial diversity within the chicken gut microbiome revealed by metagenomics and culture.</title>
        <authorList>
            <person name="Gilroy R."/>
            <person name="Ravi A."/>
            <person name="Getino M."/>
            <person name="Pursley I."/>
            <person name="Horton D.L."/>
            <person name="Alikhan N.F."/>
            <person name="Baker D."/>
            <person name="Gharbi K."/>
            <person name="Hall N."/>
            <person name="Watson M."/>
            <person name="Adriaenssens E.M."/>
            <person name="Foster-Nyarko E."/>
            <person name="Jarju S."/>
            <person name="Secka A."/>
            <person name="Antonio M."/>
            <person name="Oren A."/>
            <person name="Chaudhuri R.R."/>
            <person name="La Ragione R."/>
            <person name="Hildebrand F."/>
            <person name="Pallen M.J."/>
        </authorList>
    </citation>
    <scope>NUCLEOTIDE SEQUENCE</scope>
    <source>
        <strain evidence="12">1719</strain>
    </source>
</reference>
<protein>
    <submittedName>
        <fullName evidence="12">Heavy metal translocating P-type ATPase</fullName>
    </submittedName>
</protein>
<dbReference type="InterPro" id="IPR023214">
    <property type="entry name" value="HAD_sf"/>
</dbReference>
<dbReference type="GO" id="GO:0055070">
    <property type="term" value="P:copper ion homeostasis"/>
    <property type="evidence" value="ECO:0007669"/>
    <property type="project" value="TreeGrafter"/>
</dbReference>
<dbReference type="InterPro" id="IPR008250">
    <property type="entry name" value="ATPase_P-typ_transduc_dom_A_sf"/>
</dbReference>